<accession>A0ABV2AJV8</accession>
<keyword evidence="5" id="KW-1185">Reference proteome</keyword>
<gene>
    <name evidence="4" type="ORF">MHBO_001703</name>
</gene>
<keyword evidence="1" id="KW-0677">Repeat</keyword>
<protein>
    <recommendedName>
        <fullName evidence="6">Ankyrin repeat protein</fullName>
    </recommendedName>
</protein>
<dbReference type="PANTHER" id="PTHR24171:SF9">
    <property type="entry name" value="ANKYRIN REPEAT DOMAIN-CONTAINING PROTEIN 39"/>
    <property type="match status" value="1"/>
</dbReference>
<evidence type="ECO:0000313" key="4">
    <source>
        <dbReference type="EMBL" id="MES1919961.1"/>
    </source>
</evidence>
<comment type="caution">
    <text evidence="4">The sequence shown here is derived from an EMBL/GenBank/DDBJ whole genome shotgun (WGS) entry which is preliminary data.</text>
</comment>
<evidence type="ECO:0000256" key="2">
    <source>
        <dbReference type="ARBA" id="ARBA00023043"/>
    </source>
</evidence>
<name>A0ABV2AJV8_9EUKA</name>
<dbReference type="PANTHER" id="PTHR24171">
    <property type="entry name" value="ANKYRIN REPEAT DOMAIN-CONTAINING PROTEIN 39-RELATED"/>
    <property type="match status" value="1"/>
</dbReference>
<dbReference type="Gene3D" id="1.25.40.20">
    <property type="entry name" value="Ankyrin repeat-containing domain"/>
    <property type="match status" value="1"/>
</dbReference>
<sequence>MSRSKMLKNLHALGENERLKNDNTEQNEKLLIAVKNRSLEDVATAIKNGANVNCFEQFEKEKMANVFRNSPLHICAENGEFEISKLLIDNCADIEQRNFVGSTPLHVAAACNKKEIVELLIKTEANLEAVNKIGNTALHCAAFSEASEVCRILLFASYKKASAFEVSLNSCGLTAYDLALSEEFCLIDKIISTRRD</sequence>
<evidence type="ECO:0000313" key="5">
    <source>
        <dbReference type="Proteomes" id="UP001439008"/>
    </source>
</evidence>
<feature type="repeat" description="ANK" evidence="3">
    <location>
        <begin position="67"/>
        <end position="99"/>
    </location>
</feature>
<dbReference type="SUPFAM" id="SSF48403">
    <property type="entry name" value="Ankyrin repeat"/>
    <property type="match status" value="1"/>
</dbReference>
<evidence type="ECO:0008006" key="6">
    <source>
        <dbReference type="Google" id="ProtNLM"/>
    </source>
</evidence>
<proteinExistence type="predicted"/>
<dbReference type="PROSITE" id="PS50088">
    <property type="entry name" value="ANK_REPEAT"/>
    <property type="match status" value="2"/>
</dbReference>
<feature type="repeat" description="ANK" evidence="3">
    <location>
        <begin position="100"/>
        <end position="132"/>
    </location>
</feature>
<keyword evidence="2 3" id="KW-0040">ANK repeat</keyword>
<dbReference type="InterPro" id="IPR036770">
    <property type="entry name" value="Ankyrin_rpt-contain_sf"/>
</dbReference>
<organism evidence="4 5">
    <name type="scientific">Bonamia ostreae</name>
    <dbReference type="NCBI Taxonomy" id="126728"/>
    <lineage>
        <taxon>Eukaryota</taxon>
        <taxon>Sar</taxon>
        <taxon>Rhizaria</taxon>
        <taxon>Endomyxa</taxon>
        <taxon>Ascetosporea</taxon>
        <taxon>Haplosporida</taxon>
        <taxon>Bonamia</taxon>
    </lineage>
</organism>
<dbReference type="Pfam" id="PF12796">
    <property type="entry name" value="Ank_2"/>
    <property type="match status" value="1"/>
</dbReference>
<reference evidence="4 5" key="1">
    <citation type="journal article" date="2024" name="BMC Biol.">
        <title>Comparative genomics of Ascetosporea gives new insight into the evolutionary basis for animal parasitism in Rhizaria.</title>
        <authorList>
            <person name="Hiltunen Thoren M."/>
            <person name="Onut-Brannstrom I."/>
            <person name="Alfjorden A."/>
            <person name="Peckova H."/>
            <person name="Swords F."/>
            <person name="Hooper C."/>
            <person name="Holzer A.S."/>
            <person name="Bass D."/>
            <person name="Burki F."/>
        </authorList>
    </citation>
    <scope>NUCLEOTIDE SEQUENCE [LARGE SCALE GENOMIC DNA]</scope>
    <source>
        <strain evidence="4">20-A016</strain>
    </source>
</reference>
<evidence type="ECO:0000256" key="1">
    <source>
        <dbReference type="ARBA" id="ARBA00022737"/>
    </source>
</evidence>
<dbReference type="InterPro" id="IPR002110">
    <property type="entry name" value="Ankyrin_rpt"/>
</dbReference>
<evidence type="ECO:0000256" key="3">
    <source>
        <dbReference type="PROSITE-ProRule" id="PRU00023"/>
    </source>
</evidence>
<dbReference type="Proteomes" id="UP001439008">
    <property type="component" value="Unassembled WGS sequence"/>
</dbReference>
<dbReference type="SMART" id="SM00248">
    <property type="entry name" value="ANK"/>
    <property type="match status" value="4"/>
</dbReference>
<dbReference type="EMBL" id="JBDODL010000462">
    <property type="protein sequence ID" value="MES1919961.1"/>
    <property type="molecule type" value="Genomic_DNA"/>
</dbReference>
<dbReference type="PROSITE" id="PS50297">
    <property type="entry name" value="ANK_REP_REGION"/>
    <property type="match status" value="2"/>
</dbReference>